<name>A0A918S0L6_9ACTN</name>
<evidence type="ECO:0000313" key="3">
    <source>
        <dbReference type="Proteomes" id="UP000623010"/>
    </source>
</evidence>
<dbReference type="AlphaFoldDB" id="A0A918S0L6"/>
<feature type="region of interest" description="Disordered" evidence="1">
    <location>
        <begin position="33"/>
        <end position="58"/>
    </location>
</feature>
<evidence type="ECO:0000313" key="2">
    <source>
        <dbReference type="EMBL" id="GHA18770.1"/>
    </source>
</evidence>
<accession>A0A918S0L6</accession>
<dbReference type="EMBL" id="BMWH01000057">
    <property type="protein sequence ID" value="GHA18770.1"/>
    <property type="molecule type" value="Genomic_DNA"/>
</dbReference>
<sequence length="90" mass="9504">MKSTVQPGTTALRPVGAAPDVLVRSSADHALVVRRRLPSTSSSPSEERAERREHGVAPLTVRPRFAPLGDGGVQLDVGVSVCGTYLGRRS</sequence>
<evidence type="ECO:0000256" key="1">
    <source>
        <dbReference type="SAM" id="MobiDB-lite"/>
    </source>
</evidence>
<comment type="caution">
    <text evidence="2">The sequence shown here is derived from an EMBL/GenBank/DDBJ whole genome shotgun (WGS) entry which is preliminary data.</text>
</comment>
<proteinExistence type="predicted"/>
<dbReference type="RefSeq" id="WP_190061187.1">
    <property type="nucleotide sequence ID" value="NZ_BMWH01000057.1"/>
</dbReference>
<gene>
    <name evidence="2" type="ORF">GCM10010389_65820</name>
</gene>
<protein>
    <submittedName>
        <fullName evidence="2">Uncharacterized protein</fullName>
    </submittedName>
</protein>
<reference evidence="2" key="1">
    <citation type="journal article" date="2014" name="Int. J. Syst. Evol. Microbiol.">
        <title>Complete genome sequence of Corynebacterium casei LMG S-19264T (=DSM 44701T), isolated from a smear-ripened cheese.</title>
        <authorList>
            <consortium name="US DOE Joint Genome Institute (JGI-PGF)"/>
            <person name="Walter F."/>
            <person name="Albersmeier A."/>
            <person name="Kalinowski J."/>
            <person name="Ruckert C."/>
        </authorList>
    </citation>
    <scope>NUCLEOTIDE SEQUENCE</scope>
    <source>
        <strain evidence="2">JCM 5016</strain>
    </source>
</reference>
<organism evidence="2 3">
    <name type="scientific">Streptomyces echinoruber</name>
    <dbReference type="NCBI Taxonomy" id="68898"/>
    <lineage>
        <taxon>Bacteria</taxon>
        <taxon>Bacillati</taxon>
        <taxon>Actinomycetota</taxon>
        <taxon>Actinomycetes</taxon>
        <taxon>Kitasatosporales</taxon>
        <taxon>Streptomycetaceae</taxon>
        <taxon>Streptomyces</taxon>
    </lineage>
</organism>
<keyword evidence="3" id="KW-1185">Reference proteome</keyword>
<dbReference type="Proteomes" id="UP000623010">
    <property type="component" value="Unassembled WGS sequence"/>
</dbReference>
<reference evidence="2" key="2">
    <citation type="submission" date="2020-09" db="EMBL/GenBank/DDBJ databases">
        <authorList>
            <person name="Sun Q."/>
            <person name="Ohkuma M."/>
        </authorList>
    </citation>
    <scope>NUCLEOTIDE SEQUENCE</scope>
    <source>
        <strain evidence="2">JCM 5016</strain>
    </source>
</reference>
<feature type="compositionally biased region" description="Basic and acidic residues" evidence="1">
    <location>
        <begin position="45"/>
        <end position="55"/>
    </location>
</feature>